<dbReference type="PANTHER" id="PTHR37421">
    <property type="entry name" value="UPF0260 PROTEIN YCGN"/>
    <property type="match status" value="1"/>
</dbReference>
<dbReference type="AlphaFoldDB" id="A0A6G8F2F5"/>
<dbReference type="PANTHER" id="PTHR37421:SF1">
    <property type="entry name" value="UPF0260 PROTEIN YCGN"/>
    <property type="match status" value="1"/>
</dbReference>
<protein>
    <submittedName>
        <fullName evidence="1">Uncharacterized protein</fullName>
    </submittedName>
</protein>
<accession>A0A6G8F2F5</accession>
<evidence type="ECO:0000313" key="1">
    <source>
        <dbReference type="EMBL" id="QIM10362.1"/>
    </source>
</evidence>
<proteinExistence type="predicted"/>
<reference evidence="1" key="1">
    <citation type="journal article" date="2020" name="J. ISSAAS">
        <title>Lactobacilli and other gastrointestinal microbiota of Peromyscus leucopus, reservoir host for agents of Lyme disease and other zoonoses in North America.</title>
        <authorList>
            <person name="Milovic A."/>
            <person name="Bassam K."/>
            <person name="Shao H."/>
            <person name="Chatzistamou I."/>
            <person name="Tufts D.M."/>
            <person name="Diuk-Wasser M."/>
            <person name="Barbour A.G."/>
        </authorList>
    </citation>
    <scope>NUCLEOTIDE SEQUENCE</scope>
    <source>
        <strain evidence="1">LL90</strain>
    </source>
</reference>
<gene>
    <name evidence="1" type="ORF">PlAlph_1160</name>
</gene>
<organism evidence="1">
    <name type="scientific">uncultured Alphaproteobacteria bacterium</name>
    <dbReference type="NCBI Taxonomy" id="91750"/>
    <lineage>
        <taxon>Bacteria</taxon>
        <taxon>Pseudomonadati</taxon>
        <taxon>Pseudomonadota</taxon>
        <taxon>Alphaproteobacteria</taxon>
        <taxon>environmental samples</taxon>
    </lineage>
</organism>
<dbReference type="EMBL" id="MN990728">
    <property type="protein sequence ID" value="QIM10362.1"/>
    <property type="molecule type" value="Genomic_DNA"/>
</dbReference>
<name>A0A6G8F2F5_9PROT</name>
<dbReference type="InterPro" id="IPR008228">
    <property type="entry name" value="UCP006173"/>
</dbReference>
<sequence length="170" mass="19244">MSDFSEEEWESVCMRCGKCCLEKGTHDGEILFFNRVCDGLDLRTGLCTRYKKRLCENCAKVDLTLLQTEPSLLPESCAYRLLLAGKDLPAWHPLVSGDRESVFKTGKSVLNVFGLHSDGAVKVELQMLSVKSRAEGWDLKRIKDEAEKLFKKYPLRVVEKYPAVGNIKLL</sequence>